<dbReference type="InterPro" id="IPR001347">
    <property type="entry name" value="SIS_dom"/>
</dbReference>
<feature type="domain" description="SIS" evidence="2">
    <location>
        <begin position="30"/>
        <end position="182"/>
    </location>
</feature>
<dbReference type="InterPro" id="IPR046348">
    <property type="entry name" value="SIS_dom_sf"/>
</dbReference>
<dbReference type="SUPFAM" id="SSF53697">
    <property type="entry name" value="SIS domain"/>
    <property type="match status" value="1"/>
</dbReference>
<dbReference type="AlphaFoldDB" id="A0A4R7B772"/>
<dbReference type="PANTHER" id="PTHR10937">
    <property type="entry name" value="GLUCOSAMINE--FRUCTOSE-6-PHOSPHATE AMINOTRANSFERASE, ISOMERIZING"/>
    <property type="match status" value="1"/>
</dbReference>
<comment type="caution">
    <text evidence="3">The sequence shown here is derived from an EMBL/GenBank/DDBJ whole genome shotgun (WGS) entry which is preliminary data.</text>
</comment>
<dbReference type="PROSITE" id="PS51464">
    <property type="entry name" value="SIS"/>
    <property type="match status" value="2"/>
</dbReference>
<organism evidence="3 4">
    <name type="scientific">Paludibacterium purpuratum</name>
    <dbReference type="NCBI Taxonomy" id="1144873"/>
    <lineage>
        <taxon>Bacteria</taxon>
        <taxon>Pseudomonadati</taxon>
        <taxon>Pseudomonadota</taxon>
        <taxon>Betaproteobacteria</taxon>
        <taxon>Neisseriales</taxon>
        <taxon>Chromobacteriaceae</taxon>
        <taxon>Paludibacterium</taxon>
    </lineage>
</organism>
<evidence type="ECO:0000313" key="3">
    <source>
        <dbReference type="EMBL" id="TDR80548.1"/>
    </source>
</evidence>
<dbReference type="Proteomes" id="UP000295611">
    <property type="component" value="Unassembled WGS sequence"/>
</dbReference>
<keyword evidence="1" id="KW-0677">Repeat</keyword>
<dbReference type="PANTHER" id="PTHR10937:SF8">
    <property type="entry name" value="AMINOTRANSFERASE-RELATED"/>
    <property type="match status" value="1"/>
</dbReference>
<name>A0A4R7B772_9NEIS</name>
<accession>A0A4R7B772</accession>
<feature type="domain" description="SIS" evidence="2">
    <location>
        <begin position="194"/>
        <end position="330"/>
    </location>
</feature>
<reference evidence="3 4" key="1">
    <citation type="submission" date="2019-03" db="EMBL/GenBank/DDBJ databases">
        <title>Genomic Encyclopedia of Type Strains, Phase III (KMG-III): the genomes of soil and plant-associated and newly described type strains.</title>
        <authorList>
            <person name="Whitman W."/>
        </authorList>
    </citation>
    <scope>NUCLEOTIDE SEQUENCE [LARGE SCALE GENOMIC DNA]</scope>
    <source>
        <strain evidence="3 4">CECT 8976</strain>
    </source>
</reference>
<gene>
    <name evidence="3" type="ORF">DFP86_10446</name>
</gene>
<dbReference type="GO" id="GO:1901135">
    <property type="term" value="P:carbohydrate derivative metabolic process"/>
    <property type="evidence" value="ECO:0007669"/>
    <property type="project" value="InterPro"/>
</dbReference>
<evidence type="ECO:0000259" key="2">
    <source>
        <dbReference type="PROSITE" id="PS51464"/>
    </source>
</evidence>
<dbReference type="Gene3D" id="3.40.50.10490">
    <property type="entry name" value="Glucose-6-phosphate isomerase like protein, domain 1"/>
    <property type="match status" value="2"/>
</dbReference>
<dbReference type="Pfam" id="PF01380">
    <property type="entry name" value="SIS"/>
    <property type="match status" value="2"/>
</dbReference>
<dbReference type="RefSeq" id="WP_243729314.1">
    <property type="nucleotide sequence ID" value="NZ_SNZP01000004.1"/>
</dbReference>
<dbReference type="CDD" id="cd05009">
    <property type="entry name" value="SIS_GlmS_GlmD_2"/>
    <property type="match status" value="1"/>
</dbReference>
<keyword evidence="4" id="KW-1185">Reference proteome</keyword>
<evidence type="ECO:0000256" key="1">
    <source>
        <dbReference type="ARBA" id="ARBA00022737"/>
    </source>
</evidence>
<evidence type="ECO:0000313" key="4">
    <source>
        <dbReference type="Proteomes" id="UP000295611"/>
    </source>
</evidence>
<dbReference type="CDD" id="cd05008">
    <property type="entry name" value="SIS_GlmS_GlmD_1"/>
    <property type="match status" value="1"/>
</dbReference>
<dbReference type="InterPro" id="IPR035466">
    <property type="entry name" value="GlmS/AgaS_SIS"/>
</dbReference>
<dbReference type="InterPro" id="IPR035490">
    <property type="entry name" value="GlmS/FrlB_SIS"/>
</dbReference>
<protein>
    <submittedName>
        <fullName evidence="3">Glutamine--fructose-6-phosphate transaminase</fullName>
    </submittedName>
</protein>
<proteinExistence type="predicted"/>
<dbReference type="EMBL" id="SNZP01000004">
    <property type="protein sequence ID" value="TDR80548.1"/>
    <property type="molecule type" value="Genomic_DNA"/>
</dbReference>
<dbReference type="GO" id="GO:0097367">
    <property type="term" value="F:carbohydrate derivative binding"/>
    <property type="evidence" value="ECO:0007669"/>
    <property type="project" value="InterPro"/>
</dbReference>
<sequence length="340" mass="36413">MSSLMLEEAQSAAEVVAAQHMYADERLAMLGRLLVQHPPRLALTVARGSSDHAANYFAYLAMQRQGVPVVSLPMSLVTLHHAPLNVSGQLAVALSQSGQSPDLVETMSMLGRAGAVTVAMVNQHESPLADCCEWVVPLCAGPEKSVAATKSYIASLSAVARLVAHWQGDEALLSALETLPERLGDAVKQDWSRAIDVLAPADRIMVVGRGLGFAVALESALKFKETCALQAEAFSSAEIKHGPMALIDEGYPLLIYAPRSPEQAGLIALAREMRERGARVLLAAPADVAERELTLSIADDEVLDPLLAIQSFYLMAAHLSEARGMNPDQPRHLSKVTRTV</sequence>